<dbReference type="AlphaFoldDB" id="Q7MFN3"/>
<dbReference type="EMBL" id="BA000038">
    <property type="protein sequence ID" value="BAC96313.1"/>
    <property type="molecule type" value="Genomic_DNA"/>
</dbReference>
<sequence length="138" mass="16433">MIEHGNKIAVRGDRHHQQQFVILGAQLITFRRANPFHGNITVYVLNMLRVKDGNMMKFDPLLRFNGVNHRTRASHVWVKELDVFPFLPDTVKLRVRRKRCRPLFIQFQIRQHLPHFLRCRVDFNMIIQCQHTLASLLV</sequence>
<name>Q7MFN3_VIBVY</name>
<organism evidence="1 2">
    <name type="scientific">Vibrio vulnificus (strain YJ016)</name>
    <dbReference type="NCBI Taxonomy" id="196600"/>
    <lineage>
        <taxon>Bacteria</taxon>
        <taxon>Pseudomonadati</taxon>
        <taxon>Pseudomonadota</taxon>
        <taxon>Gammaproteobacteria</taxon>
        <taxon>Vibrionales</taxon>
        <taxon>Vibrionaceae</taxon>
        <taxon>Vibrio</taxon>
    </lineage>
</organism>
<dbReference type="KEGG" id="vvy:VVA0288"/>
<proteinExistence type="predicted"/>
<accession>Q7MFN3</accession>
<gene>
    <name evidence="1" type="ordered locus">VVA0288</name>
</gene>
<dbReference type="HOGENOM" id="CLU_1854405_0_0_6"/>
<reference evidence="1 2" key="1">
    <citation type="journal article" date="2003" name="Genome Res.">
        <title>Comparative genome analysis of Vibrio vulnificus, a marine pathogen.</title>
        <authorList>
            <person name="Chen C.Y."/>
            <person name="Wu K.M."/>
            <person name="Chang Y.C."/>
            <person name="Chang C.H."/>
            <person name="Tsai H.C."/>
            <person name="Liao T.L."/>
            <person name="Liu Y.M."/>
            <person name="Chen H.J."/>
            <person name="Shen A.B."/>
            <person name="Li J.C."/>
            <person name="Su T.L."/>
            <person name="Shao C.P."/>
            <person name="Lee C.T."/>
            <person name="Hor L.I."/>
            <person name="Tsai S.F."/>
        </authorList>
    </citation>
    <scope>NUCLEOTIDE SEQUENCE [LARGE SCALE GENOMIC DNA]</scope>
    <source>
        <strain evidence="1 2">YJ016</strain>
    </source>
</reference>
<evidence type="ECO:0000313" key="2">
    <source>
        <dbReference type="Proteomes" id="UP000002675"/>
    </source>
</evidence>
<evidence type="ECO:0000313" key="1">
    <source>
        <dbReference type="EMBL" id="BAC96313.1"/>
    </source>
</evidence>
<dbReference type="Proteomes" id="UP000002675">
    <property type="component" value="Chromosome II"/>
</dbReference>
<protein>
    <submittedName>
        <fullName evidence="1">Uncharacterized protein</fullName>
    </submittedName>
</protein>